<dbReference type="InterPro" id="IPR025393">
    <property type="entry name" value="DUF4301"/>
</dbReference>
<evidence type="ECO:0000259" key="1">
    <source>
        <dbReference type="Pfam" id="PF14134"/>
    </source>
</evidence>
<dbReference type="Proteomes" id="UP000283522">
    <property type="component" value="Unassembled WGS sequence"/>
</dbReference>
<evidence type="ECO:0000313" key="3">
    <source>
        <dbReference type="Proteomes" id="UP000283522"/>
    </source>
</evidence>
<comment type="caution">
    <text evidence="2">The sequence shown here is derived from an EMBL/GenBank/DDBJ whole genome shotgun (WGS) entry which is preliminary data.</text>
</comment>
<protein>
    <submittedName>
        <fullName evidence="2">DUF4301 family protein</fullName>
    </submittedName>
</protein>
<evidence type="ECO:0000313" key="2">
    <source>
        <dbReference type="EMBL" id="RIW15554.1"/>
    </source>
</evidence>
<sequence>MDASLKQRIIAQGMNPETVAQQIENFKNGFPFLKITAPATPGDGIKVLSESELAHFTQTYPQKAAQIDVVKFVPASGAASRMFKDLFSFLDGDGDISKSSFVQKFISNLEKFAFYEDLNAALKAQGSSIQACLDAKDYKKIVAALLLDEGLGYGNLPKGLLRFHKYASENRTPANEHLVEGVQYALGKGNTVKIHFTVSPEHEEKFKAEIGKVLPGLKASSGVQFDVTYSQQKKSTDTIAVTMDNDPFIEDDGSLLFRPAGHGALLDNLNDIKADLIFIKNIDNVVPDRLKETTKVYKMAIAGLLLEVQDKVFQALKGLESGVSDSYVGLAERVFTGDLGGKLPSDFNSKSLAEKAAFLKAKLNRPIRVCGMVRNTGEPGGGPFWIQESDGSQSLQILETAQIDLNDPNSKAHFQGSTHFNPVDLVCGTKDYQGKSFDLMKFRDMQTGFITEKSKSGRELKALELPGLWNGAMAGWNTLFVEVPLITFNPVKTVNDLLRDEHQ</sequence>
<name>A0A418PRR6_9BACT</name>
<dbReference type="SUPFAM" id="SSF53448">
    <property type="entry name" value="Nucleotide-diphospho-sugar transferases"/>
    <property type="match status" value="1"/>
</dbReference>
<dbReference type="OrthoDB" id="5572060at2"/>
<gene>
    <name evidence="2" type="ORF">D0X99_08980</name>
</gene>
<feature type="domain" description="DUF4301" evidence="1">
    <location>
        <begin position="6"/>
        <end position="503"/>
    </location>
</feature>
<accession>A0A418PRR6</accession>
<dbReference type="Pfam" id="PF14134">
    <property type="entry name" value="DUF4301"/>
    <property type="match status" value="1"/>
</dbReference>
<keyword evidence="3" id="KW-1185">Reference proteome</keyword>
<dbReference type="RefSeq" id="WP_119477356.1">
    <property type="nucleotide sequence ID" value="NZ_QXML01000004.1"/>
</dbReference>
<organism evidence="2 3">
    <name type="scientific">Algoriphagus lacus</name>
    <dbReference type="NCBI Taxonomy" id="2056311"/>
    <lineage>
        <taxon>Bacteria</taxon>
        <taxon>Pseudomonadati</taxon>
        <taxon>Bacteroidota</taxon>
        <taxon>Cytophagia</taxon>
        <taxon>Cytophagales</taxon>
        <taxon>Cyclobacteriaceae</taxon>
        <taxon>Algoriphagus</taxon>
    </lineage>
</organism>
<dbReference type="AlphaFoldDB" id="A0A418PRR6"/>
<reference evidence="2 3" key="1">
    <citation type="submission" date="2018-09" db="EMBL/GenBank/DDBJ databases">
        <authorList>
            <person name="Wang X."/>
            <person name="Du Z."/>
        </authorList>
    </citation>
    <scope>NUCLEOTIDE SEQUENCE [LARGE SCALE GENOMIC DNA]</scope>
    <source>
        <strain evidence="2 3">N3</strain>
    </source>
</reference>
<dbReference type="EMBL" id="QXML01000004">
    <property type="protein sequence ID" value="RIW15554.1"/>
    <property type="molecule type" value="Genomic_DNA"/>
</dbReference>
<proteinExistence type="predicted"/>
<dbReference type="InterPro" id="IPR029044">
    <property type="entry name" value="Nucleotide-diphossugar_trans"/>
</dbReference>